<accession>A0ACC1SAP3</accession>
<name>A0ACC1SAP3_9HYPO</name>
<evidence type="ECO:0000313" key="2">
    <source>
        <dbReference type="Proteomes" id="UP001148629"/>
    </source>
</evidence>
<keyword evidence="2" id="KW-1185">Reference proteome</keyword>
<proteinExistence type="predicted"/>
<sequence>MSAPDPVAMSDLGTIAPSSMTDFIKKNPGVKGDFQQNWAAHQQAIVDQYKADKKKAKKEERAKKKKKEKDEQKKRKEKKKTKKKKKRRDSTSSESSSSASSTSSNSSESDVENTITAEVAVSNEHVLQKRAEAQLACREAAARLKEAGRQLILAELNKRNKEGELFALGGVPNYDEE</sequence>
<dbReference type="EMBL" id="JANRMS010000700">
    <property type="protein sequence ID" value="KAJ3535606.1"/>
    <property type="molecule type" value="Genomic_DNA"/>
</dbReference>
<dbReference type="Proteomes" id="UP001148629">
    <property type="component" value="Unassembled WGS sequence"/>
</dbReference>
<reference evidence="1" key="1">
    <citation type="submission" date="2022-08" db="EMBL/GenBank/DDBJ databases">
        <title>Genome Sequence of Fusarium decemcellulare.</title>
        <authorList>
            <person name="Buettner E."/>
        </authorList>
    </citation>
    <scope>NUCLEOTIDE SEQUENCE</scope>
    <source>
        <strain evidence="1">Babe19</strain>
    </source>
</reference>
<comment type="caution">
    <text evidence="1">The sequence shown here is derived from an EMBL/GenBank/DDBJ whole genome shotgun (WGS) entry which is preliminary data.</text>
</comment>
<gene>
    <name evidence="1" type="ORF">NM208_g7064</name>
</gene>
<evidence type="ECO:0000313" key="1">
    <source>
        <dbReference type="EMBL" id="KAJ3535606.1"/>
    </source>
</evidence>
<protein>
    <submittedName>
        <fullName evidence="1">Uncharacterized protein</fullName>
    </submittedName>
</protein>
<organism evidence="1 2">
    <name type="scientific">Fusarium decemcellulare</name>
    <dbReference type="NCBI Taxonomy" id="57161"/>
    <lineage>
        <taxon>Eukaryota</taxon>
        <taxon>Fungi</taxon>
        <taxon>Dikarya</taxon>
        <taxon>Ascomycota</taxon>
        <taxon>Pezizomycotina</taxon>
        <taxon>Sordariomycetes</taxon>
        <taxon>Hypocreomycetidae</taxon>
        <taxon>Hypocreales</taxon>
        <taxon>Nectriaceae</taxon>
        <taxon>Fusarium</taxon>
        <taxon>Fusarium decemcellulare species complex</taxon>
    </lineage>
</organism>